<dbReference type="Proteomes" id="UP001366060">
    <property type="component" value="Unassembled WGS sequence"/>
</dbReference>
<reference evidence="1 2" key="1">
    <citation type="submission" date="2024-02" db="EMBL/GenBank/DDBJ databases">
        <title>Bacteria isolated from the canopy kelp, Nereocystis luetkeana.</title>
        <authorList>
            <person name="Pfister C.A."/>
            <person name="Younker I.T."/>
            <person name="Light S.H."/>
        </authorList>
    </citation>
    <scope>NUCLEOTIDE SEQUENCE [LARGE SCALE GENOMIC DNA]</scope>
    <source>
        <strain evidence="1 2">TI.2.07</strain>
    </source>
</reference>
<comment type="caution">
    <text evidence="1">The sequence shown here is derived from an EMBL/GenBank/DDBJ whole genome shotgun (WGS) entry which is preliminary data.</text>
</comment>
<keyword evidence="2" id="KW-1185">Reference proteome</keyword>
<organism evidence="1 2">
    <name type="scientific">Psychromonas arctica</name>
    <dbReference type="NCBI Taxonomy" id="168275"/>
    <lineage>
        <taxon>Bacteria</taxon>
        <taxon>Pseudomonadati</taxon>
        <taxon>Pseudomonadota</taxon>
        <taxon>Gammaproteobacteria</taxon>
        <taxon>Alteromonadales</taxon>
        <taxon>Psychromonadaceae</taxon>
        <taxon>Psychromonas</taxon>
    </lineage>
</organism>
<sequence length="210" mass="24384">MKIIKYLESFNRKERFHLVGQLLGNSAFNLDPKILRNILDLLGLESETPKDCFSAMDYHLDWIYASIVLAHDKSEAPYLRNSLCISGTQEDVDFLLAFEDKHENTHIVMIEAKGDTSFTNKQIQSKANRLNAIFGDGEKWEHVIPHFLICSPHEPKQLNLNNFPCFMTNKDKKLIWFKLTMPENQNKPTRCHLDGKASKEGEYWKVDTLR</sequence>
<accession>A0ABU9H8G6</accession>
<proteinExistence type="predicted"/>
<dbReference type="RefSeq" id="WP_341626877.1">
    <property type="nucleotide sequence ID" value="NZ_JBAKBA010000005.1"/>
</dbReference>
<evidence type="ECO:0000313" key="1">
    <source>
        <dbReference type="EMBL" id="MEL0658170.1"/>
    </source>
</evidence>
<evidence type="ECO:0000313" key="2">
    <source>
        <dbReference type="Proteomes" id="UP001366060"/>
    </source>
</evidence>
<gene>
    <name evidence="1" type="ORF">V6255_03365</name>
</gene>
<name>A0ABU9H8G6_9GAMM</name>
<dbReference type="EMBL" id="JBAKBA010000005">
    <property type="protein sequence ID" value="MEL0658170.1"/>
    <property type="molecule type" value="Genomic_DNA"/>
</dbReference>
<protein>
    <submittedName>
        <fullName evidence="1">Uncharacterized protein</fullName>
    </submittedName>
</protein>